<dbReference type="PRINTS" id="PR00081">
    <property type="entry name" value="GDHRDH"/>
</dbReference>
<dbReference type="Proteomes" id="UP001183648">
    <property type="component" value="Unassembled WGS sequence"/>
</dbReference>
<evidence type="ECO:0000313" key="3">
    <source>
        <dbReference type="EMBL" id="MDR7363652.1"/>
    </source>
</evidence>
<evidence type="ECO:0000256" key="1">
    <source>
        <dbReference type="ARBA" id="ARBA00006484"/>
    </source>
</evidence>
<keyword evidence="4" id="KW-1185">Reference proteome</keyword>
<dbReference type="CDD" id="cd05233">
    <property type="entry name" value="SDR_c"/>
    <property type="match status" value="1"/>
</dbReference>
<accession>A0ABU2BZ26</accession>
<reference evidence="3 4" key="1">
    <citation type="submission" date="2023-07" db="EMBL/GenBank/DDBJ databases">
        <title>Sequencing the genomes of 1000 actinobacteria strains.</title>
        <authorList>
            <person name="Klenk H.-P."/>
        </authorList>
    </citation>
    <scope>NUCLEOTIDE SEQUENCE [LARGE SCALE GENOMIC DNA]</scope>
    <source>
        <strain evidence="3 4">DSM 19426</strain>
    </source>
</reference>
<name>A0ABU2BZ26_9ACTN</name>
<organism evidence="3 4">
    <name type="scientific">Nocardioides marmoribigeumensis</name>
    <dbReference type="NCBI Taxonomy" id="433649"/>
    <lineage>
        <taxon>Bacteria</taxon>
        <taxon>Bacillati</taxon>
        <taxon>Actinomycetota</taxon>
        <taxon>Actinomycetes</taxon>
        <taxon>Propionibacteriales</taxon>
        <taxon>Nocardioidaceae</taxon>
        <taxon>Nocardioides</taxon>
    </lineage>
</organism>
<dbReference type="PANTHER" id="PTHR24321:SF8">
    <property type="entry name" value="ESTRADIOL 17-BETA-DEHYDROGENASE 8-RELATED"/>
    <property type="match status" value="1"/>
</dbReference>
<evidence type="ECO:0000256" key="2">
    <source>
        <dbReference type="ARBA" id="ARBA00023002"/>
    </source>
</evidence>
<dbReference type="PANTHER" id="PTHR24321">
    <property type="entry name" value="DEHYDROGENASES, SHORT CHAIN"/>
    <property type="match status" value="1"/>
</dbReference>
<dbReference type="EMBL" id="JAVDYG010000001">
    <property type="protein sequence ID" value="MDR7363652.1"/>
    <property type="molecule type" value="Genomic_DNA"/>
</dbReference>
<comment type="similarity">
    <text evidence="1">Belongs to the short-chain dehydrogenases/reductases (SDR) family.</text>
</comment>
<dbReference type="SUPFAM" id="SSF51735">
    <property type="entry name" value="NAD(P)-binding Rossmann-fold domains"/>
    <property type="match status" value="1"/>
</dbReference>
<dbReference type="GO" id="GO:0047512">
    <property type="term" value="F:(S,S)-butanediol dehydrogenase activity"/>
    <property type="evidence" value="ECO:0007669"/>
    <property type="project" value="UniProtKB-EC"/>
</dbReference>
<dbReference type="InterPro" id="IPR002347">
    <property type="entry name" value="SDR_fam"/>
</dbReference>
<dbReference type="EC" id="1.1.1.304" evidence="3"/>
<sequence>MTETRSRSGPARFAGKRVVVTGAAGGVGATLVEMFRTEGARVVGCDVTTSTDPDLLEVDLRDTTAVEAFAASAVDRLGGVDVLCNVAGVQRFAQVGDITADALHLHLDVNLVAPVLLTQALVPALAESRGNVVTIASISAVTAQGYNSVYCASKAGLLMAMRSMAIELAKVRVRVNCVSPGGIETPMPHTSAAQLPEDIDWDLLTRHSSAFPGFMPPSDVCDAVLFLASDHAVSITGSNLVVDRGVVW</sequence>
<dbReference type="Pfam" id="PF13561">
    <property type="entry name" value="adh_short_C2"/>
    <property type="match status" value="1"/>
</dbReference>
<evidence type="ECO:0000313" key="4">
    <source>
        <dbReference type="Proteomes" id="UP001183648"/>
    </source>
</evidence>
<dbReference type="InterPro" id="IPR036291">
    <property type="entry name" value="NAD(P)-bd_dom_sf"/>
</dbReference>
<protein>
    <submittedName>
        <fullName evidence="3">Meso-butanediol dehydrogenase/(S,S)-butanediol dehydrogenase/diacetyl reductase</fullName>
        <ecNumber evidence="3">1.1.1.-</ecNumber>
        <ecNumber evidence="3">1.1.1.304</ecNumber>
        <ecNumber evidence="3">1.1.1.76</ecNumber>
    </submittedName>
</protein>
<dbReference type="Gene3D" id="3.40.50.720">
    <property type="entry name" value="NAD(P)-binding Rossmann-like Domain"/>
    <property type="match status" value="1"/>
</dbReference>
<dbReference type="PRINTS" id="PR00080">
    <property type="entry name" value="SDRFAMILY"/>
</dbReference>
<dbReference type="GO" id="GO:0052588">
    <property type="term" value="F:diacetyl reductase ((S)-acetoin forming) (NAD+) activity"/>
    <property type="evidence" value="ECO:0007669"/>
    <property type="project" value="UniProtKB-EC"/>
</dbReference>
<dbReference type="EC" id="1.1.1.76" evidence="3"/>
<comment type="caution">
    <text evidence="3">The sequence shown here is derived from an EMBL/GenBank/DDBJ whole genome shotgun (WGS) entry which is preliminary data.</text>
</comment>
<proteinExistence type="inferred from homology"/>
<gene>
    <name evidence="3" type="ORF">J2S63_003205</name>
</gene>
<keyword evidence="2 3" id="KW-0560">Oxidoreductase</keyword>
<dbReference type="RefSeq" id="WP_310304292.1">
    <property type="nucleotide sequence ID" value="NZ_BAAAPS010000003.1"/>
</dbReference>
<dbReference type="EC" id="1.1.1.-" evidence="3"/>